<dbReference type="SMART" id="SM00304">
    <property type="entry name" value="HAMP"/>
    <property type="match status" value="2"/>
</dbReference>
<evidence type="ECO:0000256" key="4">
    <source>
        <dbReference type="ARBA" id="ARBA00022500"/>
    </source>
</evidence>
<feature type="transmembrane region" description="Helical" evidence="11">
    <location>
        <begin position="212"/>
        <end position="235"/>
    </location>
</feature>
<dbReference type="AlphaFoldDB" id="A0AB33ECT2"/>
<keyword evidence="4" id="KW-0145">Chemotaxis</keyword>
<feature type="domain" description="Methyl-accepting transducer" evidence="12">
    <location>
        <begin position="294"/>
        <end position="530"/>
    </location>
</feature>
<dbReference type="SMART" id="SM00283">
    <property type="entry name" value="MA"/>
    <property type="match status" value="1"/>
</dbReference>
<evidence type="ECO:0000256" key="9">
    <source>
        <dbReference type="ARBA" id="ARBA00029447"/>
    </source>
</evidence>
<dbReference type="GO" id="GO:0007165">
    <property type="term" value="P:signal transduction"/>
    <property type="evidence" value="ECO:0007669"/>
    <property type="project" value="UniProtKB-KW"/>
</dbReference>
<evidence type="ECO:0000256" key="6">
    <source>
        <dbReference type="ARBA" id="ARBA00022989"/>
    </source>
</evidence>
<keyword evidence="6 11" id="KW-1133">Transmembrane helix</keyword>
<proteinExistence type="inferred from homology"/>
<evidence type="ECO:0000256" key="11">
    <source>
        <dbReference type="SAM" id="Phobius"/>
    </source>
</evidence>
<dbReference type="Proteomes" id="UP000218385">
    <property type="component" value="Chromosome"/>
</dbReference>
<reference evidence="14 15" key="1">
    <citation type="submission" date="2017-09" db="EMBL/GenBank/DDBJ databases">
        <title>Complete Genome sequence of Lysobacter capsici KNU-15.</title>
        <authorList>
            <person name="Kim M.-C."/>
            <person name="Yi H."/>
            <person name="Lee D.-W."/>
            <person name="Shin J.-H."/>
        </authorList>
    </citation>
    <scope>NUCLEOTIDE SEQUENCE [LARGE SCALE GENOMIC DNA]</scope>
    <source>
        <strain evidence="14 15">KNU-15</strain>
    </source>
</reference>
<dbReference type="Pfam" id="PF00672">
    <property type="entry name" value="HAMP"/>
    <property type="match status" value="1"/>
</dbReference>
<dbReference type="GO" id="GO:0005886">
    <property type="term" value="C:plasma membrane"/>
    <property type="evidence" value="ECO:0007669"/>
    <property type="project" value="UniProtKB-SubCell"/>
</dbReference>
<evidence type="ECO:0008006" key="16">
    <source>
        <dbReference type="Google" id="ProtNLM"/>
    </source>
</evidence>
<keyword evidence="3" id="KW-0488">Methylation</keyword>
<evidence type="ECO:0000256" key="8">
    <source>
        <dbReference type="ARBA" id="ARBA00023224"/>
    </source>
</evidence>
<accession>A0AB33ECT2</accession>
<protein>
    <recommendedName>
        <fullName evidence="16">Methyl-accepting chemotaxis protein</fullName>
    </recommendedName>
</protein>
<comment type="similarity">
    <text evidence="9">Belongs to the methyl-accepting chemotaxis (MCP) protein family.</text>
</comment>
<dbReference type="Pfam" id="PF02203">
    <property type="entry name" value="TarH"/>
    <property type="match status" value="1"/>
</dbReference>
<dbReference type="PROSITE" id="PS50111">
    <property type="entry name" value="CHEMOTAXIS_TRANSDUC_2"/>
    <property type="match status" value="1"/>
</dbReference>
<organism evidence="14 15">
    <name type="scientific">Pseudomonas frederiksbergensis</name>
    <dbReference type="NCBI Taxonomy" id="104087"/>
    <lineage>
        <taxon>Bacteria</taxon>
        <taxon>Pseudomonadati</taxon>
        <taxon>Pseudomonadota</taxon>
        <taxon>Gammaproteobacteria</taxon>
        <taxon>Pseudomonadales</taxon>
        <taxon>Pseudomonadaceae</taxon>
        <taxon>Pseudomonas</taxon>
    </lineage>
</organism>
<feature type="domain" description="HAMP" evidence="13">
    <location>
        <begin position="236"/>
        <end position="289"/>
    </location>
</feature>
<sequence length="566" mass="60015">MHSISIKIRLTLLAVISLIGIGVTGGVGSLGVGHLAAALDDIQQRSMPAVILVTELRMAQLKSVLISREGGTWSLEPYEAMANKADAVAEANSLFTSILERRDKADQIANQAYVAYDALPKSDAETLQWQKVKAEVVAFHEVYDELHAITKELSTAVDWSVVRNGVQRFQDLQFSLGNFLEKLEVEIEALRSIAGAHAAQVAIDAEVTRRSAFSYLAAICGLTALVLSLLTFLIVRSVTSSLTSLRRVIVSVAQTNDFRERVKVIGRDELGQTALAFNGLLGGVQEALLRVLESATAIAKAADETYSASTQVSVASARQSEAATAMGAAIGEVTSSINSVSASAQAVLGRSELACTIAVQGAQAMTLVASEMDQVNLAVTQASVSIDDVNGQSAQIAKVTYVIRDVAEQTNLLALNAAIEAARAGEQGRGFAVVADEVRQLAERTAQSTVEIRQMVGTMQAAVNGSASEMSFIVDKVQSGKHLSATAAEHILVLEQHSQYVSDGITGITSALLEQSVVARGIAQDVQLVAQMSQENSRIAIETTRVSQTLQASAVALHDAVTRFKV</sequence>
<evidence type="ECO:0000313" key="15">
    <source>
        <dbReference type="Proteomes" id="UP000218385"/>
    </source>
</evidence>
<keyword evidence="5 11" id="KW-0812">Transmembrane</keyword>
<dbReference type="PANTHER" id="PTHR32089:SF119">
    <property type="entry name" value="METHYL-ACCEPTING CHEMOTAXIS PROTEIN CTPL"/>
    <property type="match status" value="1"/>
</dbReference>
<dbReference type="Gene3D" id="1.10.287.950">
    <property type="entry name" value="Methyl-accepting chemotaxis protein"/>
    <property type="match status" value="1"/>
</dbReference>
<gene>
    <name evidence="14" type="ORF">CNN82_18415</name>
</gene>
<evidence type="ECO:0000256" key="3">
    <source>
        <dbReference type="ARBA" id="ARBA00022481"/>
    </source>
</evidence>
<evidence type="ECO:0000256" key="1">
    <source>
        <dbReference type="ARBA" id="ARBA00004651"/>
    </source>
</evidence>
<evidence type="ECO:0000259" key="12">
    <source>
        <dbReference type="PROSITE" id="PS50111"/>
    </source>
</evidence>
<evidence type="ECO:0000256" key="5">
    <source>
        <dbReference type="ARBA" id="ARBA00022692"/>
    </source>
</evidence>
<dbReference type="SUPFAM" id="SSF58104">
    <property type="entry name" value="Methyl-accepting chemotaxis protein (MCP) signaling domain"/>
    <property type="match status" value="1"/>
</dbReference>
<name>A0AB33ECT2_9PSED</name>
<comment type="subcellular location">
    <subcellularLocation>
        <location evidence="1">Cell membrane</location>
        <topology evidence="1">Multi-pass membrane protein</topology>
    </subcellularLocation>
</comment>
<keyword evidence="8 10" id="KW-0807">Transducer</keyword>
<evidence type="ECO:0000313" key="14">
    <source>
        <dbReference type="EMBL" id="ATE78302.1"/>
    </source>
</evidence>
<keyword evidence="7 11" id="KW-0472">Membrane</keyword>
<dbReference type="InterPro" id="IPR004089">
    <property type="entry name" value="MCPsignal_dom"/>
</dbReference>
<dbReference type="InterPro" id="IPR003660">
    <property type="entry name" value="HAMP_dom"/>
</dbReference>
<evidence type="ECO:0000259" key="13">
    <source>
        <dbReference type="PROSITE" id="PS50885"/>
    </source>
</evidence>
<evidence type="ECO:0000256" key="2">
    <source>
        <dbReference type="ARBA" id="ARBA00022475"/>
    </source>
</evidence>
<evidence type="ECO:0000256" key="10">
    <source>
        <dbReference type="PROSITE-ProRule" id="PRU00284"/>
    </source>
</evidence>
<dbReference type="Pfam" id="PF00015">
    <property type="entry name" value="MCPsignal"/>
    <property type="match status" value="1"/>
</dbReference>
<dbReference type="PANTHER" id="PTHR32089">
    <property type="entry name" value="METHYL-ACCEPTING CHEMOTAXIS PROTEIN MCPB"/>
    <property type="match status" value="1"/>
</dbReference>
<dbReference type="CDD" id="cd06225">
    <property type="entry name" value="HAMP"/>
    <property type="match status" value="1"/>
</dbReference>
<evidence type="ECO:0000256" key="7">
    <source>
        <dbReference type="ARBA" id="ARBA00023136"/>
    </source>
</evidence>
<dbReference type="EMBL" id="CP023466">
    <property type="protein sequence ID" value="ATE78302.1"/>
    <property type="molecule type" value="Genomic_DNA"/>
</dbReference>
<dbReference type="InterPro" id="IPR003122">
    <property type="entry name" value="Tar_rcpt_lig-bd"/>
</dbReference>
<dbReference type="PROSITE" id="PS50885">
    <property type="entry name" value="HAMP"/>
    <property type="match status" value="1"/>
</dbReference>
<keyword evidence="2" id="KW-1003">Cell membrane</keyword>
<dbReference type="GO" id="GO:0006935">
    <property type="term" value="P:chemotaxis"/>
    <property type="evidence" value="ECO:0007669"/>
    <property type="project" value="UniProtKB-KW"/>
</dbReference>